<name>A0AA35PE31_9SAUR</name>
<proteinExistence type="predicted"/>
<dbReference type="AlphaFoldDB" id="A0AA35PE31"/>
<dbReference type="EMBL" id="OX395133">
    <property type="protein sequence ID" value="CAI5781958.1"/>
    <property type="molecule type" value="Genomic_DNA"/>
</dbReference>
<dbReference type="Proteomes" id="UP001178461">
    <property type="component" value="Chromosome 8"/>
</dbReference>
<organism evidence="2 3">
    <name type="scientific">Podarcis lilfordi</name>
    <name type="common">Lilford's wall lizard</name>
    <dbReference type="NCBI Taxonomy" id="74358"/>
    <lineage>
        <taxon>Eukaryota</taxon>
        <taxon>Metazoa</taxon>
        <taxon>Chordata</taxon>
        <taxon>Craniata</taxon>
        <taxon>Vertebrata</taxon>
        <taxon>Euteleostomi</taxon>
        <taxon>Lepidosauria</taxon>
        <taxon>Squamata</taxon>
        <taxon>Bifurcata</taxon>
        <taxon>Unidentata</taxon>
        <taxon>Episquamata</taxon>
        <taxon>Laterata</taxon>
        <taxon>Lacertibaenia</taxon>
        <taxon>Lacertidae</taxon>
        <taxon>Podarcis</taxon>
    </lineage>
</organism>
<evidence type="ECO:0000256" key="1">
    <source>
        <dbReference type="SAM" id="MobiDB-lite"/>
    </source>
</evidence>
<evidence type="ECO:0000313" key="2">
    <source>
        <dbReference type="EMBL" id="CAI5781958.1"/>
    </source>
</evidence>
<evidence type="ECO:0000313" key="3">
    <source>
        <dbReference type="Proteomes" id="UP001178461"/>
    </source>
</evidence>
<feature type="region of interest" description="Disordered" evidence="1">
    <location>
        <begin position="176"/>
        <end position="237"/>
    </location>
</feature>
<sequence>MHQKQLNLKFRGVEEEINENIKGKMIRELAKWLEIKEEEVACTVESAFRIRVKPQQLKLKKSPGDCLMIFNSIEMKNMILRTSYRKKLIIENRTIIIYKEIPIRLLGKRQGYRQIVSVLQRNNIQYRWEFPEGITFYYKDKRFRLIDTQEAEIFLRRYEKELGKGEEWYGGGGRYTERRKEKKVKNTEKQKRERKEEEEEVEEEGAVGGEEEEEEEEELGEEEEKEEETTRNRKTRS</sequence>
<gene>
    <name evidence="2" type="ORF">PODLI_1B007924</name>
</gene>
<dbReference type="InterPro" id="IPR042566">
    <property type="entry name" value="L1_C"/>
</dbReference>
<feature type="compositionally biased region" description="Acidic residues" evidence="1">
    <location>
        <begin position="196"/>
        <end position="227"/>
    </location>
</feature>
<accession>A0AA35PE31</accession>
<dbReference type="Gene3D" id="3.30.250.20">
    <property type="entry name" value="L1 transposable element, C-terminal domain"/>
    <property type="match status" value="1"/>
</dbReference>
<keyword evidence="3" id="KW-1185">Reference proteome</keyword>
<reference evidence="2" key="1">
    <citation type="submission" date="2022-12" db="EMBL/GenBank/DDBJ databases">
        <authorList>
            <person name="Alioto T."/>
            <person name="Alioto T."/>
            <person name="Gomez Garrido J."/>
        </authorList>
    </citation>
    <scope>NUCLEOTIDE SEQUENCE</scope>
</reference>
<feature type="compositionally biased region" description="Basic and acidic residues" evidence="1">
    <location>
        <begin position="176"/>
        <end position="195"/>
    </location>
</feature>
<protein>
    <submittedName>
        <fullName evidence="2">Uncharacterized protein</fullName>
    </submittedName>
</protein>